<dbReference type="GO" id="GO:0031012">
    <property type="term" value="C:extracellular matrix"/>
    <property type="evidence" value="ECO:0007669"/>
    <property type="project" value="TreeGrafter"/>
</dbReference>
<evidence type="ECO:0000313" key="6">
    <source>
        <dbReference type="Proteomes" id="UP000594260"/>
    </source>
</evidence>
<evidence type="ECO:0000313" key="5">
    <source>
        <dbReference type="EnsemblMetazoa" id="XP_022644111"/>
    </source>
</evidence>
<feature type="chain" id="PRO_5029798303" evidence="4">
    <location>
        <begin position="23"/>
        <end position="1693"/>
    </location>
</feature>
<feature type="compositionally biased region" description="Polar residues" evidence="3">
    <location>
        <begin position="1438"/>
        <end position="1455"/>
    </location>
</feature>
<dbReference type="InterPro" id="IPR051217">
    <property type="entry name" value="Insect_Cuticle_Struc_Prot"/>
</dbReference>
<evidence type="ECO:0000256" key="4">
    <source>
        <dbReference type="SAM" id="SignalP"/>
    </source>
</evidence>
<dbReference type="PROSITE" id="PS51155">
    <property type="entry name" value="CHIT_BIND_RR_2"/>
    <property type="match status" value="2"/>
</dbReference>
<feature type="compositionally biased region" description="Basic residues" evidence="3">
    <location>
        <begin position="1101"/>
        <end position="1110"/>
    </location>
</feature>
<feature type="compositionally biased region" description="Polar residues" evidence="3">
    <location>
        <begin position="910"/>
        <end position="933"/>
    </location>
</feature>
<dbReference type="GeneID" id="111243183"/>
<dbReference type="Proteomes" id="UP000594260">
    <property type="component" value="Unplaced"/>
</dbReference>
<dbReference type="PROSITE" id="PS00233">
    <property type="entry name" value="CHIT_BIND_RR_1"/>
    <property type="match status" value="3"/>
</dbReference>
<feature type="signal peptide" evidence="4">
    <location>
        <begin position="1"/>
        <end position="22"/>
    </location>
</feature>
<dbReference type="PANTHER" id="PTHR12236:SF79">
    <property type="entry name" value="CUTICULAR PROTEIN 50CB-RELATED"/>
    <property type="match status" value="1"/>
</dbReference>
<feature type="compositionally biased region" description="Polar residues" evidence="3">
    <location>
        <begin position="1472"/>
        <end position="1488"/>
    </location>
</feature>
<feature type="region of interest" description="Disordered" evidence="3">
    <location>
        <begin position="1416"/>
        <end position="1455"/>
    </location>
</feature>
<feature type="region of interest" description="Disordered" evidence="3">
    <location>
        <begin position="539"/>
        <end position="628"/>
    </location>
</feature>
<feature type="compositionally biased region" description="Polar residues" evidence="3">
    <location>
        <begin position="1416"/>
        <end position="1428"/>
    </location>
</feature>
<dbReference type="InterPro" id="IPR031311">
    <property type="entry name" value="CHIT_BIND_RR_consensus"/>
</dbReference>
<feature type="compositionally biased region" description="Low complexity" evidence="3">
    <location>
        <begin position="1186"/>
        <end position="1195"/>
    </location>
</feature>
<evidence type="ECO:0000256" key="1">
    <source>
        <dbReference type="ARBA" id="ARBA00022460"/>
    </source>
</evidence>
<dbReference type="InParanoid" id="A0A7M7IY05"/>
<dbReference type="InterPro" id="IPR000618">
    <property type="entry name" value="Insect_cuticle"/>
</dbReference>
<feature type="compositionally biased region" description="Low complexity" evidence="3">
    <location>
        <begin position="569"/>
        <end position="582"/>
    </location>
</feature>
<feature type="region of interest" description="Disordered" evidence="3">
    <location>
        <begin position="1056"/>
        <end position="1205"/>
    </location>
</feature>
<feature type="region of interest" description="Disordered" evidence="3">
    <location>
        <begin position="881"/>
        <end position="967"/>
    </location>
</feature>
<feature type="compositionally biased region" description="Polar residues" evidence="3">
    <location>
        <begin position="347"/>
        <end position="364"/>
    </location>
</feature>
<dbReference type="OMA" id="HKENAGI"/>
<keyword evidence="4" id="KW-0732">Signal</keyword>
<dbReference type="RefSeq" id="XP_022644111.1">
    <property type="nucleotide sequence ID" value="XM_022788376.1"/>
</dbReference>
<feature type="compositionally biased region" description="Polar residues" evidence="3">
    <location>
        <begin position="557"/>
        <end position="568"/>
    </location>
</feature>
<feature type="region of interest" description="Disordered" evidence="3">
    <location>
        <begin position="724"/>
        <end position="756"/>
    </location>
</feature>
<feature type="compositionally biased region" description="Pro residues" evidence="3">
    <location>
        <begin position="125"/>
        <end position="137"/>
    </location>
</feature>
<evidence type="ECO:0000256" key="2">
    <source>
        <dbReference type="PROSITE-ProRule" id="PRU00497"/>
    </source>
</evidence>
<evidence type="ECO:0000256" key="3">
    <source>
        <dbReference type="SAM" id="MobiDB-lite"/>
    </source>
</evidence>
<dbReference type="Pfam" id="PF00379">
    <property type="entry name" value="Chitin_bind_4"/>
    <property type="match status" value="3"/>
</dbReference>
<feature type="compositionally biased region" description="Low complexity" evidence="3">
    <location>
        <begin position="1070"/>
        <end position="1080"/>
    </location>
</feature>
<feature type="compositionally biased region" description="Polar residues" evidence="3">
    <location>
        <begin position="583"/>
        <end position="593"/>
    </location>
</feature>
<feature type="region of interest" description="Disordered" evidence="3">
    <location>
        <begin position="345"/>
        <end position="371"/>
    </location>
</feature>
<dbReference type="GO" id="GO:0042302">
    <property type="term" value="F:structural constituent of cuticle"/>
    <property type="evidence" value="ECO:0007669"/>
    <property type="project" value="UniProtKB-UniRule"/>
</dbReference>
<dbReference type="PANTHER" id="PTHR12236">
    <property type="entry name" value="STRUCTURAL CONTITUENT OF CUTICLE"/>
    <property type="match status" value="1"/>
</dbReference>
<dbReference type="KEGG" id="vde:111243183"/>
<feature type="compositionally biased region" description="Basic and acidic residues" evidence="3">
    <location>
        <begin position="934"/>
        <end position="943"/>
    </location>
</feature>
<feature type="region of interest" description="Disordered" evidence="3">
    <location>
        <begin position="1468"/>
        <end position="1488"/>
    </location>
</feature>
<reference evidence="5" key="1">
    <citation type="submission" date="2021-01" db="UniProtKB">
        <authorList>
            <consortium name="EnsemblMetazoa"/>
        </authorList>
    </citation>
    <scope>IDENTIFICATION</scope>
</reference>
<sequence length="1693" mass="186769">MDYLQKTLSLVLVGLTTVLTRAQKLSEYAAHPIGVFNPYNFQYSVDHPDGSLSSRLEKGDQSAVTGSYQIVGANGLQRTVNYIADTRGFRAFVDSNEPGVKSGEYPPSVPETDEYKPSRYNLEPKPIPTPDPSPPARRVPASHQSQIRVQHKGATFSSHIDFGPADHLHDEYGNIISLTKSGNGTLPENPITTVHRPSNTTFSLYQEKPVRGANGQPLYEEFVPNQFSPTRPLHIVGQAPTEIRHDNDGLHIGHHGTRAGRRLEDVNAVSGVLHLNRQQQVPQSDVPARLNDGRRFPQKGAVSEQVAHSPTLYFSTANKEEEGGAIITKNNLNPPVRIVPSGGGIAQQGTSFRASVPKPQSHNPKNIPLGPRYGQLGDSADHPRQPTYPHAELVSVNVEPFDKRLADVKGEYYLRGHDGELRRIVYEAGKDGFRAHVDTDELKVVSYKPIDVDTSPDRKYQAYPVNVDSPKIVGQGDVFKLDKPLERGPRPTLYLGHDLRSTEPAPFRTRTLASPRVQNQVPVSVDIEDLKRRPIHFVDDSPLVLSPPPKEPAQTPHYYQTPQNSPHPTTTQSSRQTFTSQSPKSKSSLQGTIYQDPYKFQTSPRPHVSMTVPPNPSHQTAAPGQNRVGRKFSDGTVTQPGYATHDQSFPQQQRHVLNGSITEPRLLVDPSDEVQRQPGFYRQPYHGAGFKYQHTAVHEPLSPQAPKGTPEFNPLDAHRRLPSAQLSQQPEDASAPKFNSHSEVPSRHYQPTQNQNVIREQVPELTFGSLMGQSFPHSPVVPQNPWQNTGHLSTPPQPDVRFPSAQLVQSIVQPARPFDRNTRIPVGPNQFGSRRQAHQPNVPARENLTNVKSMSKAQHPAARAFGEPVISPNLKVPASEAIRTGPGTEVNPAPIKHFGPPGATPLPPIFQTTGEKVSYHQTSTTSAPTSDFSIHSRSERTSPNDRLSGRGRPTTPARGSRKLDPTQPLLRMYDNGVVIGGPEPQKISYDPINDEPLRHQKSLRGHNGSNTLQSGYAPRNFFPSVIYNPQDQEDHLSDFNKQTNAPDLNARLIGETVTPTQPGSRPSRLPSVPTTVSPTPELKSFSPANNANLMSFEVKRVTRRRRRRKQRPVDVPTADISILPTPEATPPTISSYNFAELGPAPVPAPRDPYALQPHTRPPANPDLRNGSRPVSTPQPPSPPVPTFSTVATPSSKGTHKENAGISFGTRLRPDQVYIPQPREISLNNYAYTTPSGIMSFYNGEIAPVNLDQKMIGLNRQPLPPPKRKISRRRRLKPQRIFSVNPANLDQIYPNLPTYTPAPADFGFSNGVPKLKTPYDRPDFRSGANANLPSLINQRKQKSLFTTTNNPLDLTPVLRQEPRHSPSKYYVPAATESSATTGLPVPTTARPRLPGFPIPSVAGVTTASIIGLVRNQSSLSPRESPNQNLAHLPERNPESLFNRSRSQKPNNMFGNNNVYVKQTGIRQEMQGPVSGNTEPPHTGSSTGTTYAHANSRLFTFDDRTADNAHLKNISKGPVAFGMSGRPPRIDSAARLSSVKPHLSVNTPVSPETNLNEKAPWMLGRTTRKPNKIGLPRFINDSDFHVPASIQLQNDRPVSSPYKFGFDDRYLGGRIARHEEFDGMGRVTGFYTIEDPDGRKRLVKYVADENGFRASVVTNEQGTDNQDPAQIKIHSTSPHYVPKTIDTNPDSISVM</sequence>
<keyword evidence="6" id="KW-1185">Reference proteome</keyword>
<proteinExistence type="predicted"/>
<protein>
    <submittedName>
        <fullName evidence="5">Uncharacterized protein</fullName>
    </submittedName>
</protein>
<name>A0A7M7IY05_VARDE</name>
<dbReference type="GO" id="GO:0005615">
    <property type="term" value="C:extracellular space"/>
    <property type="evidence" value="ECO:0007669"/>
    <property type="project" value="TreeGrafter"/>
</dbReference>
<dbReference type="EnsemblMetazoa" id="XM_022788376">
    <property type="protein sequence ID" value="XP_022644111"/>
    <property type="gene ID" value="LOC111243183"/>
</dbReference>
<organism evidence="5 6">
    <name type="scientific">Varroa destructor</name>
    <name type="common">Honeybee mite</name>
    <dbReference type="NCBI Taxonomy" id="109461"/>
    <lineage>
        <taxon>Eukaryota</taxon>
        <taxon>Metazoa</taxon>
        <taxon>Ecdysozoa</taxon>
        <taxon>Arthropoda</taxon>
        <taxon>Chelicerata</taxon>
        <taxon>Arachnida</taxon>
        <taxon>Acari</taxon>
        <taxon>Parasitiformes</taxon>
        <taxon>Mesostigmata</taxon>
        <taxon>Gamasina</taxon>
        <taxon>Dermanyssoidea</taxon>
        <taxon>Varroidae</taxon>
        <taxon>Varroa</taxon>
    </lineage>
</organism>
<dbReference type="OrthoDB" id="6595597at2759"/>
<feature type="region of interest" description="Disordered" evidence="3">
    <location>
        <begin position="94"/>
        <end position="139"/>
    </location>
</feature>
<accession>A0A7M7IY05</accession>
<keyword evidence="1 2" id="KW-0193">Cuticle</keyword>
<feature type="compositionally biased region" description="Pro residues" evidence="3">
    <location>
        <begin position="1176"/>
        <end position="1185"/>
    </location>
</feature>